<evidence type="ECO:0000313" key="7">
    <source>
        <dbReference type="Proteomes" id="UP000199708"/>
    </source>
</evidence>
<dbReference type="GO" id="GO:0016829">
    <property type="term" value="F:lyase activity"/>
    <property type="evidence" value="ECO:0007669"/>
    <property type="project" value="UniProtKB-KW"/>
</dbReference>
<comment type="subunit">
    <text evidence="3">Homotrimer.</text>
</comment>
<name>A0A1G7RVR4_9LACT</name>
<dbReference type="RefSeq" id="WP_090289609.1">
    <property type="nucleotide sequence ID" value="NZ_FNCK01000003.1"/>
</dbReference>
<evidence type="ECO:0000256" key="4">
    <source>
        <dbReference type="ARBA" id="ARBA00023239"/>
    </source>
</evidence>
<dbReference type="AlphaFoldDB" id="A0A1G7RVR4"/>
<keyword evidence="7" id="KW-1185">Reference proteome</keyword>
<evidence type="ECO:0000313" key="6">
    <source>
        <dbReference type="EMBL" id="SDG14917.1"/>
    </source>
</evidence>
<dbReference type="InterPro" id="IPR013785">
    <property type="entry name" value="Aldolase_TIM"/>
</dbReference>
<dbReference type="PANTHER" id="PTHR30246">
    <property type="entry name" value="2-KETO-3-DEOXY-6-PHOSPHOGLUCONATE ALDOLASE"/>
    <property type="match status" value="1"/>
</dbReference>
<organism evidence="6 7">
    <name type="scientific">Facklamia miroungae</name>
    <dbReference type="NCBI Taxonomy" id="120956"/>
    <lineage>
        <taxon>Bacteria</taxon>
        <taxon>Bacillati</taxon>
        <taxon>Bacillota</taxon>
        <taxon>Bacilli</taxon>
        <taxon>Lactobacillales</taxon>
        <taxon>Aerococcaceae</taxon>
        <taxon>Facklamia</taxon>
    </lineage>
</organism>
<evidence type="ECO:0000256" key="3">
    <source>
        <dbReference type="ARBA" id="ARBA00011233"/>
    </source>
</evidence>
<dbReference type="InterPro" id="IPR000887">
    <property type="entry name" value="Aldlse_KDPG_KHG"/>
</dbReference>
<evidence type="ECO:0000256" key="2">
    <source>
        <dbReference type="ARBA" id="ARBA00006906"/>
    </source>
</evidence>
<dbReference type="STRING" id="120956.SAMN05421791_103201"/>
<dbReference type="Gene3D" id="3.20.20.70">
    <property type="entry name" value="Aldolase class I"/>
    <property type="match status" value="1"/>
</dbReference>
<dbReference type="SUPFAM" id="SSF51569">
    <property type="entry name" value="Aldolase"/>
    <property type="match status" value="1"/>
</dbReference>
<dbReference type="OrthoDB" id="9802667at2"/>
<keyword evidence="5" id="KW-0119">Carbohydrate metabolism</keyword>
<dbReference type="EMBL" id="FNCK01000003">
    <property type="protein sequence ID" value="SDG14917.1"/>
    <property type="molecule type" value="Genomic_DNA"/>
</dbReference>
<sequence>MEYPKFTIIMRGYTKEEAFKIAKNIDGLEENFAIEVTLNTLNAFEIIRLLNENFGNHLKVGAGTVRNLKEAEEAIANNAQFLLGPHVFSKEIFDLAKKNQVLTIPGAFTPSEIVNQFEMGADIVKVFPARTLGADYFKDIQAPLGKIPLMAVGGINFENYQSFFKKGASFVGIGSSIFNGRKILDMGDMEIRGMLRKYIEKLQEVN</sequence>
<gene>
    <name evidence="6" type="ORF">SAMN05421791_103201</name>
</gene>
<dbReference type="Pfam" id="PF01081">
    <property type="entry name" value="Aldolase"/>
    <property type="match status" value="1"/>
</dbReference>
<dbReference type="Proteomes" id="UP000199708">
    <property type="component" value="Unassembled WGS sequence"/>
</dbReference>
<evidence type="ECO:0000256" key="5">
    <source>
        <dbReference type="ARBA" id="ARBA00023277"/>
    </source>
</evidence>
<reference evidence="6 7" key="1">
    <citation type="submission" date="2016-10" db="EMBL/GenBank/DDBJ databases">
        <authorList>
            <person name="de Groot N.N."/>
        </authorList>
    </citation>
    <scope>NUCLEOTIDE SEQUENCE [LARGE SCALE GENOMIC DNA]</scope>
    <source>
        <strain evidence="6 7">ATCC BAA-466</strain>
    </source>
</reference>
<evidence type="ECO:0000256" key="1">
    <source>
        <dbReference type="ARBA" id="ARBA00004761"/>
    </source>
</evidence>
<accession>A0A1G7RVR4</accession>
<keyword evidence="4" id="KW-0456">Lyase</keyword>
<proteinExistence type="inferred from homology"/>
<comment type="pathway">
    <text evidence="1">Carbohydrate acid metabolism.</text>
</comment>
<protein>
    <submittedName>
        <fullName evidence="6">2-dehydro-3-deoxyphosphogluconate aldolase / (4S)-4-hydroxy-2-oxoglutarate aldolase</fullName>
    </submittedName>
</protein>
<dbReference type="PANTHER" id="PTHR30246:SF1">
    <property type="entry name" value="2-DEHYDRO-3-DEOXY-6-PHOSPHOGALACTONATE ALDOLASE-RELATED"/>
    <property type="match status" value="1"/>
</dbReference>
<comment type="similarity">
    <text evidence="2">Belongs to the KHG/KDPG aldolase family.</text>
</comment>
<dbReference type="CDD" id="cd00452">
    <property type="entry name" value="KDPG_aldolase"/>
    <property type="match status" value="1"/>
</dbReference>